<evidence type="ECO:0000313" key="3">
    <source>
        <dbReference type="Proteomes" id="UP000694844"/>
    </source>
</evidence>
<dbReference type="OrthoDB" id="1045822at2759"/>
<protein>
    <submittedName>
        <fullName evidence="4">Protein PLANT CADMIUM RESISTANCE 3-like isoform X2</fullName>
    </submittedName>
</protein>
<dbReference type="RefSeq" id="XP_022305059.1">
    <property type="nucleotide sequence ID" value="XM_022449351.1"/>
</dbReference>
<dbReference type="Pfam" id="PF04749">
    <property type="entry name" value="PLAC8"/>
    <property type="match status" value="1"/>
</dbReference>
<dbReference type="Proteomes" id="UP000694844">
    <property type="component" value="Chromosome 9"/>
</dbReference>
<keyword evidence="2" id="KW-0812">Transmembrane</keyword>
<accession>A0A8B8BQB7</accession>
<name>A0A8B8BQB7_CRAVI</name>
<comment type="similarity">
    <text evidence="1">Belongs to the cornifelin family.</text>
</comment>
<reference evidence="4" key="1">
    <citation type="submission" date="2025-08" db="UniProtKB">
        <authorList>
            <consortium name="RefSeq"/>
        </authorList>
    </citation>
    <scope>IDENTIFICATION</scope>
    <source>
        <tissue evidence="4">Whole sample</tissue>
    </source>
</reference>
<keyword evidence="3" id="KW-1185">Reference proteome</keyword>
<evidence type="ECO:0000313" key="4">
    <source>
        <dbReference type="RefSeq" id="XP_022305059.1"/>
    </source>
</evidence>
<dbReference type="NCBIfam" id="TIGR01571">
    <property type="entry name" value="A_thal_Cys_rich"/>
    <property type="match status" value="1"/>
</dbReference>
<evidence type="ECO:0000256" key="1">
    <source>
        <dbReference type="ARBA" id="ARBA00009024"/>
    </source>
</evidence>
<dbReference type="GeneID" id="111112050"/>
<dbReference type="AlphaFoldDB" id="A0A8B8BQB7"/>
<dbReference type="PANTHER" id="PTHR15907">
    <property type="entry name" value="DUF614 FAMILY PROTEIN-RELATED"/>
    <property type="match status" value="1"/>
</dbReference>
<proteinExistence type="inferred from homology"/>
<organism evidence="3 4">
    <name type="scientific">Crassostrea virginica</name>
    <name type="common">Eastern oyster</name>
    <dbReference type="NCBI Taxonomy" id="6565"/>
    <lineage>
        <taxon>Eukaryota</taxon>
        <taxon>Metazoa</taxon>
        <taxon>Spiralia</taxon>
        <taxon>Lophotrochozoa</taxon>
        <taxon>Mollusca</taxon>
        <taxon>Bivalvia</taxon>
        <taxon>Autobranchia</taxon>
        <taxon>Pteriomorphia</taxon>
        <taxon>Ostreida</taxon>
        <taxon>Ostreoidea</taxon>
        <taxon>Ostreidae</taxon>
        <taxon>Crassostrea</taxon>
    </lineage>
</organism>
<feature type="transmembrane region" description="Helical" evidence="2">
    <location>
        <begin position="41"/>
        <end position="59"/>
    </location>
</feature>
<dbReference type="InterPro" id="IPR006461">
    <property type="entry name" value="PLAC_motif_containing"/>
</dbReference>
<gene>
    <name evidence="4" type="primary">LOC111112050</name>
</gene>
<sequence>MGEFSNGLCGCFNNCTLCLITYVAPCYTAGKNAEAVGDSCIMVAVLYWLVNPAGVYFAAKTRQKIREQKGIDGTFGGDCLVHLFCPLCALVQDAQEIQPAAQAESMARE</sequence>
<keyword evidence="2" id="KW-1133">Transmembrane helix</keyword>
<keyword evidence="2" id="KW-0472">Membrane</keyword>
<evidence type="ECO:0000256" key="2">
    <source>
        <dbReference type="SAM" id="Phobius"/>
    </source>
</evidence>